<dbReference type="EMBL" id="DQ491002">
    <property type="protein sequence ID" value="ABT15283.1"/>
    <property type="molecule type" value="Genomic_DNA"/>
</dbReference>
<keyword evidence="3" id="KW-1185">Reference proteome</keyword>
<accession>A7IVM8</accession>
<organismHost>
    <name type="scientific">Chlorella</name>
    <dbReference type="NCBI Taxonomy" id="3071"/>
</organismHost>
<evidence type="ECO:0000313" key="3">
    <source>
        <dbReference type="Proteomes" id="UP000202419"/>
    </source>
</evidence>
<dbReference type="RefSeq" id="YP_001498080.1">
    <property type="nucleotide sequence ID" value="NC_009898.1"/>
</dbReference>
<dbReference type="RefSeq" id="YP_001497199.1">
    <property type="nucleotide sequence ID" value="NC_009898.1"/>
</dbReference>
<protein>
    <submittedName>
        <fullName evidence="1">Uncharacterized protein B003R</fullName>
    </submittedName>
    <submittedName>
        <fullName evidence="2">Uncharacterized protein B884L</fullName>
    </submittedName>
</protein>
<dbReference type="KEGG" id="vg:5658934"/>
<reference evidence="1" key="2">
    <citation type="submission" date="2010-04" db="EMBL/GenBank/DDBJ databases">
        <authorList>
            <person name="Van Etten J.L."/>
            <person name="Fitzgerald L."/>
            <person name="Gurnon J.R."/>
            <person name="Graves M.V."/>
            <person name="Li X."/>
            <person name="Feldblyum T."/>
            <person name="Nierman W."/>
        </authorList>
    </citation>
    <scope>NUCLEOTIDE SEQUENCE</scope>
    <source>
        <strain evidence="1">NY-2A</strain>
    </source>
</reference>
<dbReference type="GeneID" id="5658934"/>
<dbReference type="GeneID" id="5658955"/>
<name>A7IVM8_PBCVN</name>
<dbReference type="EMBL" id="DQ491002">
    <property type="protein sequence ID" value="ABT14402.1"/>
    <property type="molecule type" value="Genomic_DNA"/>
</dbReference>
<dbReference type="KEGG" id="vg:5658955"/>
<gene>
    <name evidence="1" type="primary">B003R</name>
    <name evidence="2" type="synonym">B884L</name>
    <name evidence="1" type="ORF">NY2A_B003R</name>
    <name evidence="2" type="ORF">NY2A_B884L</name>
</gene>
<evidence type="ECO:0000313" key="2">
    <source>
        <dbReference type="EMBL" id="ABT15283.1"/>
    </source>
</evidence>
<evidence type="ECO:0000313" key="1">
    <source>
        <dbReference type="EMBL" id="ABT14402.1"/>
    </source>
</evidence>
<sequence length="78" mass="8908">MTNIMPQALSLGAAPYAVFRPCDFVVHRDICGFCGFYDFRSCFTYNEIALFGDLLDSEQSISFEAVLPIMRLHFLVIY</sequence>
<reference evidence="1 3" key="1">
    <citation type="journal article" date="2007" name="Virology">
        <title>Sequence and annotation of the 369-kb NY-2A and the 345-kb AR158 viruses that infect Chlorella NC64A.</title>
        <authorList>
            <person name="Fitzgerald L.A."/>
            <person name="Graves M.V."/>
            <person name="Li X."/>
            <person name="Feldblyum T."/>
            <person name="Nierman W.C."/>
            <person name="Van Etten J.L."/>
        </authorList>
    </citation>
    <scope>NUCLEOTIDE SEQUENCE [LARGE SCALE GENOMIC DNA]</scope>
    <source>
        <strain evidence="1 3">NY-2A</strain>
    </source>
</reference>
<dbReference type="Proteomes" id="UP000202419">
    <property type="component" value="Segment"/>
</dbReference>
<proteinExistence type="predicted"/>
<organism evidence="1 3">
    <name type="scientific">Paramecium bursaria Chlorella virus NY2A</name>
    <name type="common">PBCV-NY2A</name>
    <dbReference type="NCBI Taxonomy" id="46021"/>
    <lineage>
        <taxon>Viruses</taxon>
        <taxon>Varidnaviria</taxon>
        <taxon>Bamfordvirae</taxon>
        <taxon>Nucleocytoviricota</taxon>
        <taxon>Megaviricetes</taxon>
        <taxon>Algavirales</taxon>
        <taxon>Phycodnaviridae</taxon>
        <taxon>Chlorovirus</taxon>
        <taxon>Chlorovirus americanus</taxon>
    </lineage>
</organism>